<accession>A0A058Z1J4</accession>
<reference evidence="2" key="1">
    <citation type="submission" date="2013-04" db="EMBL/GenBank/DDBJ databases">
        <title>The Genome Sequence of Fonticula alba ATCC 38817.</title>
        <authorList>
            <consortium name="The Broad Institute Genomics Platform"/>
            <person name="Russ C."/>
            <person name="Cuomo C."/>
            <person name="Burger G."/>
            <person name="Gray M.W."/>
            <person name="Holland P.W.H."/>
            <person name="King N."/>
            <person name="Lang F.B.F."/>
            <person name="Roger A.J."/>
            <person name="Ruiz-Trillo I."/>
            <person name="Brown M."/>
            <person name="Walker B."/>
            <person name="Young S."/>
            <person name="Zeng Q."/>
            <person name="Gargeya S."/>
            <person name="Fitzgerald M."/>
            <person name="Haas B."/>
            <person name="Abouelleil A."/>
            <person name="Allen A.W."/>
            <person name="Alvarado L."/>
            <person name="Arachchi H.M."/>
            <person name="Berlin A.M."/>
            <person name="Chapman S.B."/>
            <person name="Gainer-Dewar J."/>
            <person name="Goldberg J."/>
            <person name="Griggs A."/>
            <person name="Gujja S."/>
            <person name="Hansen M."/>
            <person name="Howarth C."/>
            <person name="Imamovic A."/>
            <person name="Ireland A."/>
            <person name="Larimer J."/>
            <person name="McCowan C."/>
            <person name="Murphy C."/>
            <person name="Pearson M."/>
            <person name="Poon T.W."/>
            <person name="Priest M."/>
            <person name="Roberts A."/>
            <person name="Saif S."/>
            <person name="Shea T."/>
            <person name="Sisk P."/>
            <person name="Sykes S."/>
            <person name="Wortman J."/>
            <person name="Nusbaum C."/>
            <person name="Birren B."/>
        </authorList>
    </citation>
    <scope>NUCLEOTIDE SEQUENCE [LARGE SCALE GENOMIC DNA]</scope>
    <source>
        <strain evidence="2">ATCC 38817</strain>
    </source>
</reference>
<proteinExistence type="predicted"/>
<keyword evidence="3" id="KW-1185">Reference proteome</keyword>
<protein>
    <submittedName>
        <fullName evidence="2">Uncharacterized protein</fullName>
    </submittedName>
</protein>
<dbReference type="EMBL" id="KB932211">
    <property type="protein sequence ID" value="KCV67966.1"/>
    <property type="molecule type" value="Genomic_DNA"/>
</dbReference>
<organism evidence="2">
    <name type="scientific">Fonticula alba</name>
    <name type="common">Slime mold</name>
    <dbReference type="NCBI Taxonomy" id="691883"/>
    <lineage>
        <taxon>Eukaryota</taxon>
        <taxon>Rotosphaerida</taxon>
        <taxon>Fonticulaceae</taxon>
        <taxon>Fonticula</taxon>
    </lineage>
</organism>
<dbReference type="AlphaFoldDB" id="A0A058Z1J4"/>
<evidence type="ECO:0000256" key="1">
    <source>
        <dbReference type="SAM" id="MobiDB-lite"/>
    </source>
</evidence>
<gene>
    <name evidence="2" type="ORF">H696_05424</name>
</gene>
<sequence>MLQLTATPAPSPAACHAPLRLAGCSVPLGLVPLPAPGVAWPSEARGFFRHAGALPFALGPLFRAPSGPRPASPGRRAALPGVLPWAS</sequence>
<evidence type="ECO:0000313" key="2">
    <source>
        <dbReference type="EMBL" id="KCV67966.1"/>
    </source>
</evidence>
<name>A0A058Z1J4_FONAL</name>
<feature type="region of interest" description="Disordered" evidence="1">
    <location>
        <begin position="66"/>
        <end position="87"/>
    </location>
</feature>
<dbReference type="RefSeq" id="XP_009497533.1">
    <property type="nucleotide sequence ID" value="XM_009499258.1"/>
</dbReference>
<dbReference type="Proteomes" id="UP000030693">
    <property type="component" value="Unassembled WGS sequence"/>
</dbReference>
<dbReference type="GeneID" id="20530149"/>
<evidence type="ECO:0000313" key="3">
    <source>
        <dbReference type="Proteomes" id="UP000030693"/>
    </source>
</evidence>